<gene>
    <name evidence="1" type="ORF">TRIP_B350104</name>
</gene>
<evidence type="ECO:0000313" key="1">
    <source>
        <dbReference type="EMBL" id="VBB44933.1"/>
    </source>
</evidence>
<sequence length="192" mass="22738">MKENIGKQVDSWIHAEEIPPPASLKPASKWDGLYPEDEEELEAYWDFIHWAMSQEHAVLLSIPKPENEYDFWDVELDEFGNNVSAFNTVDFERMYPHGLNKYAYRLKKIFEKVNDMALLHSCISNDEGKKNTHERFKNLVENEFRDRAAMLLETLRQYGVWVDKARIFREIAALNGRIRKCNQIWQEHAYQG</sequence>
<reference evidence="1" key="1">
    <citation type="submission" date="2018-07" db="EMBL/GenBank/DDBJ databases">
        <authorList>
            <consortium name="Genoscope - CEA"/>
            <person name="William W."/>
        </authorList>
    </citation>
    <scope>NUCLEOTIDE SEQUENCE</scope>
    <source>
        <strain evidence="1">IK1</strain>
    </source>
</reference>
<name>A0A653AAD2_UNCDX</name>
<protein>
    <submittedName>
        <fullName evidence="1">Uncharacterized protein</fullName>
    </submittedName>
</protein>
<accession>A0A653AAD2</accession>
<proteinExistence type="predicted"/>
<dbReference type="AlphaFoldDB" id="A0A653AAD2"/>
<dbReference type="EMBL" id="UPXX01000029">
    <property type="protein sequence ID" value="VBB44933.1"/>
    <property type="molecule type" value="Genomic_DNA"/>
</dbReference>
<organism evidence="1">
    <name type="scientific">Uncultured Desulfatiglans sp</name>
    <dbReference type="NCBI Taxonomy" id="1748965"/>
    <lineage>
        <taxon>Bacteria</taxon>
        <taxon>Pseudomonadati</taxon>
        <taxon>Thermodesulfobacteriota</taxon>
        <taxon>Desulfobacteria</taxon>
        <taxon>Desulfatiglandales</taxon>
        <taxon>Desulfatiglandaceae</taxon>
        <taxon>Desulfatiglans</taxon>
        <taxon>environmental samples</taxon>
    </lineage>
</organism>